<dbReference type="EMBL" id="QJTE01000001">
    <property type="protein sequence ID" value="PYE85716.1"/>
    <property type="molecule type" value="Genomic_DNA"/>
</dbReference>
<sequence length="113" mass="12355">MRVPRLNRALVLEAPQRSPDGAGGWITQWQALGTLWAEIDARSGRAGAAAAGDEVSLTRVRITLRGAPMGSPRRPMPEQRLRGAGRVFRVLAVREADPEGRYLVLDTEVEVAR</sequence>
<evidence type="ECO:0000313" key="2">
    <source>
        <dbReference type="Proteomes" id="UP000248311"/>
    </source>
</evidence>
<proteinExistence type="predicted"/>
<dbReference type="RefSeq" id="WP_110812745.1">
    <property type="nucleotide sequence ID" value="NZ_QJTE01000001.1"/>
</dbReference>
<protein>
    <submittedName>
        <fullName evidence="1">Head-tail adaptor</fullName>
    </submittedName>
</protein>
<name>A0A318SZ82_9RHOB</name>
<evidence type="ECO:0000313" key="1">
    <source>
        <dbReference type="EMBL" id="PYE85716.1"/>
    </source>
</evidence>
<dbReference type="Proteomes" id="UP000248311">
    <property type="component" value="Unassembled WGS sequence"/>
</dbReference>
<comment type="caution">
    <text evidence="1">The sequence shown here is derived from an EMBL/GenBank/DDBJ whole genome shotgun (WGS) entry which is preliminary data.</text>
</comment>
<organism evidence="1 2">
    <name type="scientific">Pseudoroseicyclus aestuarii</name>
    <dbReference type="NCBI Taxonomy" id="1795041"/>
    <lineage>
        <taxon>Bacteria</taxon>
        <taxon>Pseudomonadati</taxon>
        <taxon>Pseudomonadota</taxon>
        <taxon>Alphaproteobacteria</taxon>
        <taxon>Rhodobacterales</taxon>
        <taxon>Paracoccaceae</taxon>
        <taxon>Pseudoroseicyclus</taxon>
    </lineage>
</organism>
<accession>A0A318SZ82</accession>
<dbReference type="InterPro" id="IPR038666">
    <property type="entry name" value="SSP1_head-tail_sf"/>
</dbReference>
<keyword evidence="2" id="KW-1185">Reference proteome</keyword>
<dbReference type="Gene3D" id="2.40.10.270">
    <property type="entry name" value="Bacteriophage SPP1 head-tail adaptor protein"/>
    <property type="match status" value="1"/>
</dbReference>
<dbReference type="Pfam" id="PF05521">
    <property type="entry name" value="Phage_HCP"/>
    <property type="match status" value="1"/>
</dbReference>
<dbReference type="OrthoDB" id="7570189at2"/>
<dbReference type="AlphaFoldDB" id="A0A318SZ82"/>
<gene>
    <name evidence="1" type="ORF">DFP88_101386</name>
</gene>
<reference evidence="1 2" key="1">
    <citation type="submission" date="2018-06" db="EMBL/GenBank/DDBJ databases">
        <title>Genomic Encyclopedia of Type Strains, Phase III (KMG-III): the genomes of soil and plant-associated and newly described type strains.</title>
        <authorList>
            <person name="Whitman W."/>
        </authorList>
    </citation>
    <scope>NUCLEOTIDE SEQUENCE [LARGE SCALE GENOMIC DNA]</scope>
    <source>
        <strain evidence="1 2">CECT 9025</strain>
    </source>
</reference>
<dbReference type="InterPro" id="IPR008767">
    <property type="entry name" value="Phage_SPP1_head-tail_adaptor"/>
</dbReference>